<evidence type="ECO:0000259" key="1">
    <source>
        <dbReference type="Pfam" id="PF13470"/>
    </source>
</evidence>
<dbReference type="Proteomes" id="UP000664034">
    <property type="component" value="Unassembled WGS sequence"/>
</dbReference>
<feature type="domain" description="PIN" evidence="1">
    <location>
        <begin position="4"/>
        <end position="111"/>
    </location>
</feature>
<organism evidence="2 3">
    <name type="scientific">Fibrella rubiginis</name>
    <dbReference type="NCBI Taxonomy" id="2817060"/>
    <lineage>
        <taxon>Bacteria</taxon>
        <taxon>Pseudomonadati</taxon>
        <taxon>Bacteroidota</taxon>
        <taxon>Cytophagia</taxon>
        <taxon>Cytophagales</taxon>
        <taxon>Spirosomataceae</taxon>
        <taxon>Fibrella</taxon>
    </lineage>
</organism>
<dbReference type="InterPro" id="IPR002716">
    <property type="entry name" value="PIN_dom"/>
</dbReference>
<name>A0A939GI23_9BACT</name>
<comment type="caution">
    <text evidence="2">The sequence shown here is derived from an EMBL/GenBank/DDBJ whole genome shotgun (WGS) entry which is preliminary data.</text>
</comment>
<proteinExistence type="predicted"/>
<dbReference type="RefSeq" id="WP_207367092.1">
    <property type="nucleotide sequence ID" value="NZ_JAFMYV010000015.1"/>
</dbReference>
<dbReference type="Pfam" id="PF13470">
    <property type="entry name" value="PIN_3"/>
    <property type="match status" value="1"/>
</dbReference>
<dbReference type="Gene3D" id="3.40.50.1010">
    <property type="entry name" value="5'-nuclease"/>
    <property type="match status" value="1"/>
</dbReference>
<dbReference type="PANTHER" id="PTHR34610:SF3">
    <property type="entry name" value="SSL7007 PROTEIN"/>
    <property type="match status" value="1"/>
</dbReference>
<sequence>MTMRVLVDTNVLLAALPKLSRYRPIVNAIATGRIELVVSTAILLEYQEILTQKTNSHVATNFLEFLTKMPHVIRVGTPFTWGLITEDFDDNKFVDAGLIAGADYIITYDTDFNVVKENAFPRIGVVNADEFLVLLEENS</sequence>
<dbReference type="AlphaFoldDB" id="A0A939GI23"/>
<dbReference type="InterPro" id="IPR029060">
    <property type="entry name" value="PIN-like_dom_sf"/>
</dbReference>
<dbReference type="EMBL" id="JAFMYV010000015">
    <property type="protein sequence ID" value="MBO0939567.1"/>
    <property type="molecule type" value="Genomic_DNA"/>
</dbReference>
<protein>
    <submittedName>
        <fullName evidence="2">Toxin-antitoxin system toxin component, PIN family</fullName>
    </submittedName>
</protein>
<gene>
    <name evidence="2" type="ORF">J2I47_23660</name>
</gene>
<dbReference type="InterPro" id="IPR002850">
    <property type="entry name" value="PIN_toxin-like"/>
</dbReference>
<dbReference type="NCBIfam" id="TIGR00305">
    <property type="entry name" value="putative toxin-antitoxin system toxin component, PIN family"/>
    <property type="match status" value="1"/>
</dbReference>
<dbReference type="PANTHER" id="PTHR34610">
    <property type="entry name" value="SSL7007 PROTEIN"/>
    <property type="match status" value="1"/>
</dbReference>
<dbReference type="SUPFAM" id="SSF88723">
    <property type="entry name" value="PIN domain-like"/>
    <property type="match status" value="1"/>
</dbReference>
<evidence type="ECO:0000313" key="3">
    <source>
        <dbReference type="Proteomes" id="UP000664034"/>
    </source>
</evidence>
<accession>A0A939GI23</accession>
<keyword evidence="3" id="KW-1185">Reference proteome</keyword>
<evidence type="ECO:0000313" key="2">
    <source>
        <dbReference type="EMBL" id="MBO0939567.1"/>
    </source>
</evidence>
<reference evidence="2" key="1">
    <citation type="submission" date="2021-03" db="EMBL/GenBank/DDBJ databases">
        <title>Fibrella sp. HMF5335 genome sequencing and assembly.</title>
        <authorList>
            <person name="Kang H."/>
            <person name="Kim H."/>
            <person name="Bae S."/>
            <person name="Joh K."/>
        </authorList>
    </citation>
    <scope>NUCLEOTIDE SEQUENCE</scope>
    <source>
        <strain evidence="2">HMF5335</strain>
    </source>
</reference>